<name>A0A164W455_9AGAM</name>
<organism evidence="3 4">
    <name type="scientific">Sistotremastrum niveocremeum HHB9708</name>
    <dbReference type="NCBI Taxonomy" id="1314777"/>
    <lineage>
        <taxon>Eukaryota</taxon>
        <taxon>Fungi</taxon>
        <taxon>Dikarya</taxon>
        <taxon>Basidiomycota</taxon>
        <taxon>Agaricomycotina</taxon>
        <taxon>Agaricomycetes</taxon>
        <taxon>Sistotremastrales</taxon>
        <taxon>Sistotremastraceae</taxon>
        <taxon>Sertulicium</taxon>
        <taxon>Sertulicium niveocremeum</taxon>
    </lineage>
</organism>
<evidence type="ECO:0000313" key="4">
    <source>
        <dbReference type="Proteomes" id="UP000076722"/>
    </source>
</evidence>
<feature type="transmembrane region" description="Helical" evidence="2">
    <location>
        <begin position="207"/>
        <end position="240"/>
    </location>
</feature>
<dbReference type="Proteomes" id="UP000076722">
    <property type="component" value="Unassembled WGS sequence"/>
</dbReference>
<feature type="compositionally biased region" description="Low complexity" evidence="1">
    <location>
        <begin position="704"/>
        <end position="716"/>
    </location>
</feature>
<dbReference type="STRING" id="1314777.A0A164W455"/>
<feature type="compositionally biased region" description="Pro residues" evidence="1">
    <location>
        <begin position="613"/>
        <end position="626"/>
    </location>
</feature>
<proteinExistence type="predicted"/>
<dbReference type="AlphaFoldDB" id="A0A164W455"/>
<feature type="compositionally biased region" description="Low complexity" evidence="1">
    <location>
        <begin position="143"/>
        <end position="158"/>
    </location>
</feature>
<feature type="region of interest" description="Disordered" evidence="1">
    <location>
        <begin position="509"/>
        <end position="531"/>
    </location>
</feature>
<feature type="region of interest" description="Disordered" evidence="1">
    <location>
        <begin position="327"/>
        <end position="475"/>
    </location>
</feature>
<gene>
    <name evidence="3" type="ORF">SISNIDRAFT_465009</name>
</gene>
<keyword evidence="4" id="KW-1185">Reference proteome</keyword>
<feature type="region of interest" description="Disordered" evidence="1">
    <location>
        <begin position="607"/>
        <end position="632"/>
    </location>
</feature>
<evidence type="ECO:0000313" key="3">
    <source>
        <dbReference type="EMBL" id="KZS94722.1"/>
    </source>
</evidence>
<dbReference type="EMBL" id="KV419403">
    <property type="protein sequence ID" value="KZS94722.1"/>
    <property type="molecule type" value="Genomic_DNA"/>
</dbReference>
<protein>
    <submittedName>
        <fullName evidence="3">Uncharacterized protein</fullName>
    </submittedName>
</protein>
<feature type="compositionally biased region" description="Basic and acidic residues" evidence="1">
    <location>
        <begin position="342"/>
        <end position="373"/>
    </location>
</feature>
<accession>A0A164W455</accession>
<feature type="compositionally biased region" description="Basic residues" evidence="1">
    <location>
        <begin position="448"/>
        <end position="465"/>
    </location>
</feature>
<keyword evidence="2" id="KW-1133">Transmembrane helix</keyword>
<dbReference type="OrthoDB" id="21151at2759"/>
<feature type="compositionally biased region" description="Basic and acidic residues" evidence="1">
    <location>
        <begin position="722"/>
        <end position="731"/>
    </location>
</feature>
<evidence type="ECO:0000256" key="2">
    <source>
        <dbReference type="SAM" id="Phobius"/>
    </source>
</evidence>
<evidence type="ECO:0000256" key="1">
    <source>
        <dbReference type="SAM" id="MobiDB-lite"/>
    </source>
</evidence>
<reference evidence="3 4" key="1">
    <citation type="journal article" date="2016" name="Mol. Biol. Evol.">
        <title>Comparative Genomics of Early-Diverging Mushroom-Forming Fungi Provides Insights into the Origins of Lignocellulose Decay Capabilities.</title>
        <authorList>
            <person name="Nagy L.G."/>
            <person name="Riley R."/>
            <person name="Tritt A."/>
            <person name="Adam C."/>
            <person name="Daum C."/>
            <person name="Floudas D."/>
            <person name="Sun H."/>
            <person name="Yadav J.S."/>
            <person name="Pangilinan J."/>
            <person name="Larsson K.H."/>
            <person name="Matsuura K."/>
            <person name="Barry K."/>
            <person name="Labutti K."/>
            <person name="Kuo R."/>
            <person name="Ohm R.A."/>
            <person name="Bhattacharya S.S."/>
            <person name="Shirouzu T."/>
            <person name="Yoshinaga Y."/>
            <person name="Martin F.M."/>
            <person name="Grigoriev I.V."/>
            <person name="Hibbett D.S."/>
        </authorList>
    </citation>
    <scope>NUCLEOTIDE SEQUENCE [LARGE SCALE GENOMIC DNA]</scope>
    <source>
        <strain evidence="3 4">HHB9708</strain>
    </source>
</reference>
<sequence>MAQAIIEDHPLREYLRVQGGKLITLHSDEAGESIDNSPMLPGIHISFFEPPTPTPSIMPVHIPVNLTFLAPILSILSPQFREHQRERHAAEKFAELFKYKLVSSSLLATNPAAVTPRHPDTSFSAHQLQFLRQSQQRRHRSSPDYAPSSSSVDSLTTSDEVPGHFGHNISPVTPIVESEDLQQEPSKSPPSFSWEHHKTWIDALPPFPVLCLSILIILIFPWLLYTLCVLFAPIALSMILEDTSEPPLPAHYSRTLDCLDSLIEACQSWDITTSQALSYISPQSSTIHPPLSHSLLMTLTHTSTHASTIRGLLSALARSPEELEMLSRMYGPPSPPMLRSFPEPEQRRDKRNSWAPGYDRRPLSLSLDHESHLGESTSISTPHPRPLSLLHRNGLLSPPSMTSLLEDVPETSSLPYTPPSSASDLPSLNNDRSRPRTTPSSPLTRYTSRSRPRSLSKPPSLKRLRANTVNVGKTRDRDPLSLASLTSLRDQARANVRHTAACLLGLRFTPPSRPGSSHHTSIPPTSQQLERQMSIDSMSSVYYSAVDIDESTGFGISVTEVDSEGEEETEEEDALYWDDVQSVLSLLRSALEDGSDRLADSIADHERGAQSLPSPPLISPPPPPVPSSERQSVSINLTLNRNENGRVQILDFLRGSASQRSPENGFAPLPSHLARFVNHVEQLQTAIDDAWDSLRECVDHLAESSSTLTPSTSASSYGNRGNVEEDRRDQDHGEEESPALQAYDRLRRNLGVAFREGERGRASLANFLHPPMEQGQDREEEEDRSCVPDLVHDDEGSSTGFGSPMTHQSTGSTDAAIVLASPPDSTLSSLSENPLSNIHGSSFVPVPLGIEQVFEADSLTNMWTRERSKLSREERIKFAQARREEARAAKLKSGISDQAGLGLGFSPDGCSDSRIASGLGPGGEVVQELKDVIWQVGERRRKSGVRLDADEKKE</sequence>
<feature type="region of interest" description="Disordered" evidence="1">
    <location>
        <begin position="136"/>
        <end position="158"/>
    </location>
</feature>
<keyword evidence="2" id="KW-0812">Transmembrane</keyword>
<feature type="region of interest" description="Disordered" evidence="1">
    <location>
        <begin position="702"/>
        <end position="742"/>
    </location>
</feature>
<keyword evidence="2" id="KW-0472">Membrane</keyword>
<feature type="compositionally biased region" description="Polar residues" evidence="1">
    <location>
        <begin position="410"/>
        <end position="447"/>
    </location>
</feature>
<feature type="region of interest" description="Disordered" evidence="1">
    <location>
        <begin position="763"/>
        <end position="784"/>
    </location>
</feature>
<feature type="compositionally biased region" description="Polar residues" evidence="1">
    <location>
        <begin position="514"/>
        <end position="531"/>
    </location>
</feature>